<evidence type="ECO:0000313" key="2">
    <source>
        <dbReference type="Proteomes" id="UP000007033"/>
    </source>
</evidence>
<dbReference type="RefSeq" id="WP_013682691.1">
    <property type="nucleotide sequence ID" value="NC_015319.1"/>
</dbReference>
<sequence>MENMQEARLSFIKEITYEVVKMIAVNFNISLKEAKKEFTESRTYNFLSYSDDPFVEEGPEDFFEMFNNEKKYGRMITDTQLYLEQHPELYKN</sequence>
<accession>F2M3S6</accession>
<evidence type="ECO:0000313" key="1">
    <source>
        <dbReference type="EMBL" id="AEA32926.1"/>
    </source>
</evidence>
<dbReference type="KEGG" id="lam:LA2_10984"/>
<geneLocation type="plasmid" evidence="2">
    <name>plasmid1</name>
</geneLocation>
<dbReference type="AlphaFoldDB" id="F2M3S6"/>
<dbReference type="EMBL" id="CP002612">
    <property type="protein sequence ID" value="AEA32926.1"/>
    <property type="molecule type" value="Genomic_DNA"/>
</dbReference>
<dbReference type="HOGENOM" id="CLU_182945_0_0_9"/>
<proteinExistence type="predicted"/>
<reference evidence="1 2" key="1">
    <citation type="submission" date="2011-03" db="EMBL/GenBank/DDBJ databases">
        <authorList>
            <person name="Kant R."/>
            <person name="Paulin L."/>
            <person name="Alatalo E."/>
            <person name="de Vos W.M."/>
            <person name="Palva A."/>
        </authorList>
    </citation>
    <scope>NUCLEOTIDE SEQUENCE [LARGE SCALE GENOMIC DNA]</scope>
    <source>
        <strain evidence="1 2">GRL 1112</strain>
        <plasmid evidence="2">plasmid1</plasmid>
    </source>
</reference>
<protein>
    <submittedName>
        <fullName evidence="1">Uncharacterized protein</fullName>
    </submittedName>
</protein>
<gene>
    <name evidence="1" type="ORF">LA2_10984</name>
</gene>
<keyword evidence="1" id="KW-0614">Plasmid</keyword>
<name>F2M3S6_LACAR</name>
<organism evidence="1 2">
    <name type="scientific">Lactobacillus amylovorus (strain GRL 1112)</name>
    <dbReference type="NCBI Taxonomy" id="695560"/>
    <lineage>
        <taxon>Bacteria</taxon>
        <taxon>Bacillati</taxon>
        <taxon>Bacillota</taxon>
        <taxon>Bacilli</taxon>
        <taxon>Lactobacillales</taxon>
        <taxon>Lactobacillaceae</taxon>
        <taxon>Lactobacillus</taxon>
    </lineage>
</organism>
<dbReference type="Proteomes" id="UP000007033">
    <property type="component" value="Plasmid p1"/>
</dbReference>